<protein>
    <submittedName>
        <fullName evidence="2">Uncharacterized protein</fullName>
    </submittedName>
</protein>
<sequence length="52" mass="5948">MECGGRAVRAEGSTGWCRRAAVEVRAMEIVRFGTPTPATESSRRRKQNRRRR</sequence>
<name>A0A0A9FV92_ARUDO</name>
<feature type="compositionally biased region" description="Basic residues" evidence="1">
    <location>
        <begin position="43"/>
        <end position="52"/>
    </location>
</feature>
<proteinExistence type="predicted"/>
<dbReference type="AlphaFoldDB" id="A0A0A9FV92"/>
<reference evidence="2" key="1">
    <citation type="submission" date="2014-09" db="EMBL/GenBank/DDBJ databases">
        <authorList>
            <person name="Magalhaes I.L.F."/>
            <person name="Oliveira U."/>
            <person name="Santos F.R."/>
            <person name="Vidigal T.H.D.A."/>
            <person name="Brescovit A.D."/>
            <person name="Santos A.J."/>
        </authorList>
    </citation>
    <scope>NUCLEOTIDE SEQUENCE</scope>
    <source>
        <tissue evidence="2">Shoot tissue taken approximately 20 cm above the soil surface</tissue>
    </source>
</reference>
<evidence type="ECO:0000256" key="1">
    <source>
        <dbReference type="SAM" id="MobiDB-lite"/>
    </source>
</evidence>
<organism evidence="2">
    <name type="scientific">Arundo donax</name>
    <name type="common">Giant reed</name>
    <name type="synonym">Donax arundinaceus</name>
    <dbReference type="NCBI Taxonomy" id="35708"/>
    <lineage>
        <taxon>Eukaryota</taxon>
        <taxon>Viridiplantae</taxon>
        <taxon>Streptophyta</taxon>
        <taxon>Embryophyta</taxon>
        <taxon>Tracheophyta</taxon>
        <taxon>Spermatophyta</taxon>
        <taxon>Magnoliopsida</taxon>
        <taxon>Liliopsida</taxon>
        <taxon>Poales</taxon>
        <taxon>Poaceae</taxon>
        <taxon>PACMAD clade</taxon>
        <taxon>Arundinoideae</taxon>
        <taxon>Arundineae</taxon>
        <taxon>Arundo</taxon>
    </lineage>
</organism>
<accession>A0A0A9FV92</accession>
<feature type="region of interest" description="Disordered" evidence="1">
    <location>
        <begin position="32"/>
        <end position="52"/>
    </location>
</feature>
<dbReference type="EMBL" id="GBRH01181126">
    <property type="protein sequence ID" value="JAE16770.1"/>
    <property type="molecule type" value="Transcribed_RNA"/>
</dbReference>
<evidence type="ECO:0000313" key="2">
    <source>
        <dbReference type="EMBL" id="JAE16770.1"/>
    </source>
</evidence>
<reference evidence="2" key="2">
    <citation type="journal article" date="2015" name="Data Brief">
        <title>Shoot transcriptome of the giant reed, Arundo donax.</title>
        <authorList>
            <person name="Barrero R.A."/>
            <person name="Guerrero F.D."/>
            <person name="Moolhuijzen P."/>
            <person name="Goolsby J.A."/>
            <person name="Tidwell J."/>
            <person name="Bellgard S.E."/>
            <person name="Bellgard M.I."/>
        </authorList>
    </citation>
    <scope>NUCLEOTIDE SEQUENCE</scope>
    <source>
        <tissue evidence="2">Shoot tissue taken approximately 20 cm above the soil surface</tissue>
    </source>
</reference>